<dbReference type="Proteomes" id="UP000515160">
    <property type="component" value="Chromosome X"/>
</dbReference>
<gene>
    <name evidence="11" type="primary">LOC117578006</name>
</gene>
<dbReference type="GO" id="GO:0033116">
    <property type="term" value="C:endoplasmic reticulum-Golgi intermediate compartment membrane"/>
    <property type="evidence" value="ECO:0007669"/>
    <property type="project" value="UniProtKB-SubCell"/>
</dbReference>
<feature type="domain" description="Endoplasmic reticulum vesicle transporter C-terminal" evidence="8">
    <location>
        <begin position="206"/>
        <end position="373"/>
    </location>
</feature>
<reference evidence="11" key="1">
    <citation type="submission" date="2025-08" db="UniProtKB">
        <authorList>
            <consortium name="RefSeq"/>
        </authorList>
    </citation>
    <scope>IDENTIFICATION</scope>
    <source>
        <strain evidence="11">15112-1751.03</strain>
        <tissue evidence="11">Whole Adult</tissue>
    </source>
</reference>
<name>A0A6P8Y691_DROAB</name>
<evidence type="ECO:0000256" key="7">
    <source>
        <dbReference type="SAM" id="Phobius"/>
    </source>
</evidence>
<comment type="subcellular location">
    <subcellularLocation>
        <location evidence="1">Endoplasmic reticulum-Golgi intermediate compartment membrane</location>
        <topology evidence="1">Multi-pass membrane protein</topology>
    </subcellularLocation>
</comment>
<dbReference type="InterPro" id="IPR012936">
    <property type="entry name" value="Erv_C"/>
</dbReference>
<feature type="transmembrane region" description="Helical" evidence="7">
    <location>
        <begin position="352"/>
        <end position="379"/>
    </location>
</feature>
<evidence type="ECO:0000259" key="9">
    <source>
        <dbReference type="Pfam" id="PF13850"/>
    </source>
</evidence>
<proteinExistence type="inferred from homology"/>
<dbReference type="RefSeq" id="XP_034118995.1">
    <property type="nucleotide sequence ID" value="XM_034263104.2"/>
</dbReference>
<organism evidence="10 11">
    <name type="scientific">Drosophila albomicans</name>
    <name type="common">Fruit fly</name>
    <dbReference type="NCBI Taxonomy" id="7291"/>
    <lineage>
        <taxon>Eukaryota</taxon>
        <taxon>Metazoa</taxon>
        <taxon>Ecdysozoa</taxon>
        <taxon>Arthropoda</taxon>
        <taxon>Hexapoda</taxon>
        <taxon>Insecta</taxon>
        <taxon>Pterygota</taxon>
        <taxon>Neoptera</taxon>
        <taxon>Endopterygota</taxon>
        <taxon>Diptera</taxon>
        <taxon>Brachycera</taxon>
        <taxon>Muscomorpha</taxon>
        <taxon>Ephydroidea</taxon>
        <taxon>Drosophilidae</taxon>
        <taxon>Drosophila</taxon>
    </lineage>
</organism>
<dbReference type="OrthoDB" id="5541786at2759"/>
<evidence type="ECO:0000256" key="3">
    <source>
        <dbReference type="ARBA" id="ARBA00022692"/>
    </source>
</evidence>
<dbReference type="GeneID" id="117578006"/>
<feature type="domain" description="Endoplasmic reticulum vesicle transporter N-terminal" evidence="9">
    <location>
        <begin position="19"/>
        <end position="106"/>
    </location>
</feature>
<keyword evidence="3 7" id="KW-0812">Transmembrane</keyword>
<keyword evidence="4 7" id="KW-1133">Transmembrane helix</keyword>
<dbReference type="Pfam" id="PF13850">
    <property type="entry name" value="ERGIC_N"/>
    <property type="match status" value="1"/>
</dbReference>
<evidence type="ECO:0000259" key="8">
    <source>
        <dbReference type="Pfam" id="PF07970"/>
    </source>
</evidence>
<keyword evidence="5 7" id="KW-0472">Membrane</keyword>
<evidence type="ECO:0000256" key="6">
    <source>
        <dbReference type="SAM" id="MobiDB-lite"/>
    </source>
</evidence>
<dbReference type="GO" id="GO:0005783">
    <property type="term" value="C:endoplasmic reticulum"/>
    <property type="evidence" value="ECO:0007669"/>
    <property type="project" value="TreeGrafter"/>
</dbReference>
<evidence type="ECO:0000256" key="2">
    <source>
        <dbReference type="ARBA" id="ARBA00005648"/>
    </source>
</evidence>
<accession>A0A6P8Y691</accession>
<evidence type="ECO:0000313" key="11">
    <source>
        <dbReference type="RefSeq" id="XP_034118995.1"/>
    </source>
</evidence>
<evidence type="ECO:0000256" key="1">
    <source>
        <dbReference type="ARBA" id="ARBA00004457"/>
    </source>
</evidence>
<evidence type="ECO:0000313" key="10">
    <source>
        <dbReference type="Proteomes" id="UP000515160"/>
    </source>
</evidence>
<comment type="similarity">
    <text evidence="2">Belongs to the ERGIC family.</text>
</comment>
<dbReference type="AlphaFoldDB" id="A0A6P8Y691"/>
<evidence type="ECO:0000256" key="4">
    <source>
        <dbReference type="ARBA" id="ARBA00022989"/>
    </source>
</evidence>
<dbReference type="PANTHER" id="PTHR10984">
    <property type="entry name" value="ENDOPLASMIC RETICULUM-GOLGI INTERMEDIATE COMPARTMENT PROTEIN"/>
    <property type="match status" value="1"/>
</dbReference>
<evidence type="ECO:0000256" key="5">
    <source>
        <dbReference type="ARBA" id="ARBA00023136"/>
    </source>
</evidence>
<feature type="compositionally biased region" description="Low complexity" evidence="6">
    <location>
        <begin position="184"/>
        <end position="193"/>
    </location>
</feature>
<keyword evidence="10" id="KW-1185">Reference proteome</keyword>
<dbReference type="GO" id="GO:0030134">
    <property type="term" value="C:COPII-coated ER to Golgi transport vesicle"/>
    <property type="evidence" value="ECO:0007669"/>
    <property type="project" value="TreeGrafter"/>
</dbReference>
<feature type="region of interest" description="Disordered" evidence="6">
    <location>
        <begin position="164"/>
        <end position="204"/>
    </location>
</feature>
<dbReference type="InterPro" id="IPR039542">
    <property type="entry name" value="Erv_N"/>
</dbReference>
<dbReference type="Pfam" id="PF07970">
    <property type="entry name" value="COPIIcoated_ERV"/>
    <property type="match status" value="1"/>
</dbReference>
<dbReference type="GO" id="GO:0006890">
    <property type="term" value="P:retrograde vesicle-mediated transport, Golgi to endoplasmic reticulum"/>
    <property type="evidence" value="ECO:0007669"/>
    <property type="project" value="TreeGrafter"/>
</dbReference>
<dbReference type="GO" id="GO:0006888">
    <property type="term" value="P:endoplasmic reticulum to Golgi vesicle-mediated transport"/>
    <property type="evidence" value="ECO:0007669"/>
    <property type="project" value="TreeGrafter"/>
</dbReference>
<sequence>MSATLRYRGDKSNLLEFAKNLDAFKKVPEKYTETTEIGGTLSLLSRLLIVYLVYTELRYYWHETDIIYQFEPDMALDEQVQMHVDITVAMPCASLSGVDLMDETQQDVFAYGTLQREGVWWQMSESDRRQFQSMQLTNHYLREEYHSVADILFKDILRERHDLPHSENPQRASHSAAAPPPGALQPQAQQQQPHPHPHPHELPQSESKFDACRLHGTLGINKVAGVLHLVGGAQPVVGLFEDHWMIEFRRMPANFTHRINRLSFGQYSRRIVQPLEGDETVIYEEATTVQYFIKVVPTEIQHTFSTISTFQYAVTENVRKLDSERNSYGSPGIYFKYDWSALKIVVSHDRDYLLTFVIRLCSIISGIIVISGAMNSLLLTLQRRLLQLFAPQLYQRHLNSKQSSALLASSSSSPATSPPSALSVAVAVDSSAKVNVPTVPINELLHTANLMANVDISAYLPTTAPGK</sequence>
<dbReference type="PANTHER" id="PTHR10984:SF30">
    <property type="entry name" value="ENDOPLASMIC RETICULUM-GOLGI INTERMEDIATE COMPARTMENT PROTEIN 2"/>
    <property type="match status" value="1"/>
</dbReference>
<protein>
    <submittedName>
        <fullName evidence="11">Endoplasmic reticulum-Golgi intermediate compartment protein 2</fullName>
    </submittedName>
</protein>
<dbReference type="InterPro" id="IPR045888">
    <property type="entry name" value="Erv"/>
</dbReference>